<protein>
    <submittedName>
        <fullName evidence="1">Replication initiation and membrane attachment protein, DnaB2</fullName>
    </submittedName>
</protein>
<evidence type="ECO:0000313" key="2">
    <source>
        <dbReference type="Proteomes" id="UP000006502"/>
    </source>
</evidence>
<sequence length="385" mass="44890">MKGTNPISTNWSSPKKFIQIELELSSFDWISYHQIYPFLLSQTSLILFPYLHTQSRLNELNSTKKYSLSNLLSAKGLDYPSFRSSLAELEKFKLVSIFSSSEDTLTLRLSTPLPIRELIGKLGSSNIPDFKLSEWKYSIERYSSLEELTFLPKTEGPKEYREIQLEGLSNDHQQLYWAYYDELFKSFGREFSLSREIIDLIEKYWVSEKISSSKLMNLSLMALRLDSEGKHFLSITELSRLIDSELGLIANEVNEEDYLLFWRNLLNKRDRRELKKQFKALFSSHSEITFYLKLTKKVQAPATLENWVKDCKNKKFSQAIINGILSFVYSLLKKIPVNYLIKMSESLVNDGIKSSDQFLQHIKEILKYELANKNRLGITQQELTV</sequence>
<reference evidence="1 2" key="1">
    <citation type="journal article" date="2012" name="J. Bacteriol.">
        <title>Genome Sequence of "Candidatus Mycoplasma haemolamae" Strain Purdue, a Red Blood Cell Pathogen of Alpacas (Vicugna pacos) and Llamas (Lama glama).</title>
        <authorList>
            <person name="Guimaraes A.M."/>
            <person name="Toth B."/>
            <person name="Santos A.P."/>
            <person name="do Nascimento N.C."/>
            <person name="Kritchevsky J.E."/>
            <person name="Messick J.B."/>
        </authorList>
    </citation>
    <scope>NUCLEOTIDE SEQUENCE [LARGE SCALE GENOMIC DNA]</scope>
    <source>
        <strain evidence="1 2">Purdue</strain>
    </source>
</reference>
<name>I7CH58_MYCHA</name>
<gene>
    <name evidence="1" type="ordered locus">MHLP_04605</name>
</gene>
<dbReference type="STRING" id="1212765.MHLP_04605"/>
<dbReference type="HOGENOM" id="CLU_729217_0_0_14"/>
<organism evidence="1 2">
    <name type="scientific">Mycoplasma haematolamae (strain Purdue)</name>
    <dbReference type="NCBI Taxonomy" id="1212765"/>
    <lineage>
        <taxon>Bacteria</taxon>
        <taxon>Bacillati</taxon>
        <taxon>Mycoplasmatota</taxon>
        <taxon>Mollicutes</taxon>
        <taxon>Mycoplasmataceae</taxon>
        <taxon>Mycoplasma</taxon>
    </lineage>
</organism>
<dbReference type="KEGG" id="mhl:MHLP_04605"/>
<proteinExistence type="predicted"/>
<dbReference type="EMBL" id="CP003731">
    <property type="protein sequence ID" value="AFO52501.1"/>
    <property type="molecule type" value="Genomic_DNA"/>
</dbReference>
<dbReference type="AlphaFoldDB" id="I7CH58"/>
<accession>I7CH58</accession>
<dbReference type="OrthoDB" id="394420at2"/>
<dbReference type="Proteomes" id="UP000006502">
    <property type="component" value="Chromosome"/>
</dbReference>
<dbReference type="PATRIC" id="fig|1212765.3.peg.1043"/>
<reference evidence="2" key="2">
    <citation type="submission" date="2012-07" db="EMBL/GenBank/DDBJ databases">
        <title>Complete genome sequence of 'Candidatus Mycoplasma haemolamae'.</title>
        <authorList>
            <person name="Guimaraes A.M.S."/>
            <person name="Toth B."/>
            <person name="Santos A.P."/>
            <person name="Nascimento N.C."/>
            <person name="Sojka J.E."/>
            <person name="Messick J.B."/>
        </authorList>
    </citation>
    <scope>NUCLEOTIDE SEQUENCE [LARGE SCALE GENOMIC DNA]</scope>
    <source>
        <strain evidence="2">Purdue</strain>
    </source>
</reference>
<evidence type="ECO:0000313" key="1">
    <source>
        <dbReference type="EMBL" id="AFO52501.1"/>
    </source>
</evidence>
<keyword evidence="2" id="KW-1185">Reference proteome</keyword>